<proteinExistence type="predicted"/>
<evidence type="ECO:0000313" key="3">
    <source>
        <dbReference type="Proteomes" id="UP000008311"/>
    </source>
</evidence>
<keyword evidence="3" id="KW-1185">Reference proteome</keyword>
<feature type="compositionally biased region" description="Polar residues" evidence="1">
    <location>
        <begin position="18"/>
        <end position="29"/>
    </location>
</feature>
<dbReference type="EMBL" id="EQ973776">
    <property type="protein sequence ID" value="EEF50204.1"/>
    <property type="molecule type" value="Genomic_DNA"/>
</dbReference>
<gene>
    <name evidence="2" type="ORF">RCOM_1772990</name>
</gene>
<name>B9REK1_RICCO</name>
<feature type="compositionally biased region" description="Polar residues" evidence="1">
    <location>
        <begin position="1"/>
        <end position="10"/>
    </location>
</feature>
<dbReference type="InParanoid" id="B9REK1"/>
<reference evidence="3" key="1">
    <citation type="journal article" date="2010" name="Nat. Biotechnol.">
        <title>Draft genome sequence of the oilseed species Ricinus communis.</title>
        <authorList>
            <person name="Chan A.P."/>
            <person name="Crabtree J."/>
            <person name="Zhao Q."/>
            <person name="Lorenzi H."/>
            <person name="Orvis J."/>
            <person name="Puiu D."/>
            <person name="Melake-Berhan A."/>
            <person name="Jones K.M."/>
            <person name="Redman J."/>
            <person name="Chen G."/>
            <person name="Cahoon E.B."/>
            <person name="Gedil M."/>
            <person name="Stanke M."/>
            <person name="Haas B.J."/>
            <person name="Wortman J.R."/>
            <person name="Fraser-Liggett C.M."/>
            <person name="Ravel J."/>
            <person name="Rabinowicz P.D."/>
        </authorList>
    </citation>
    <scope>NUCLEOTIDE SEQUENCE [LARGE SCALE GENOMIC DNA]</scope>
    <source>
        <strain evidence="3">cv. Hale</strain>
    </source>
</reference>
<protein>
    <submittedName>
        <fullName evidence="2">Uncharacterized protein</fullName>
    </submittedName>
</protein>
<organism evidence="2 3">
    <name type="scientific">Ricinus communis</name>
    <name type="common">Castor bean</name>
    <dbReference type="NCBI Taxonomy" id="3988"/>
    <lineage>
        <taxon>Eukaryota</taxon>
        <taxon>Viridiplantae</taxon>
        <taxon>Streptophyta</taxon>
        <taxon>Embryophyta</taxon>
        <taxon>Tracheophyta</taxon>
        <taxon>Spermatophyta</taxon>
        <taxon>Magnoliopsida</taxon>
        <taxon>eudicotyledons</taxon>
        <taxon>Gunneridae</taxon>
        <taxon>Pentapetalae</taxon>
        <taxon>rosids</taxon>
        <taxon>fabids</taxon>
        <taxon>Malpighiales</taxon>
        <taxon>Euphorbiaceae</taxon>
        <taxon>Acalyphoideae</taxon>
        <taxon>Acalypheae</taxon>
        <taxon>Ricinus</taxon>
    </lineage>
</organism>
<dbReference type="Proteomes" id="UP000008311">
    <property type="component" value="Unassembled WGS sequence"/>
</dbReference>
<evidence type="ECO:0000256" key="1">
    <source>
        <dbReference type="SAM" id="MobiDB-lite"/>
    </source>
</evidence>
<accession>B9REK1</accession>
<dbReference type="AlphaFoldDB" id="B9REK1"/>
<sequence length="110" mass="12277">MGTNTSSPSLDNAVLHKTGTTSASNQQNFKENEDGSKQPWSDHCNRAGTHGTCWKTHGKPAYLKNGKSHEEHNRAFQVREEGHQKQVAPAHPPTWDLLHELVNQLKSTKI</sequence>
<evidence type="ECO:0000313" key="2">
    <source>
        <dbReference type="EMBL" id="EEF50204.1"/>
    </source>
</evidence>
<feature type="region of interest" description="Disordered" evidence="1">
    <location>
        <begin position="1"/>
        <end position="73"/>
    </location>
</feature>